<sequence>MLNLFTRPKASIFRATLTSPSSLLTPIATPFIHQSPNVISSRTLLKTHKGAAKRWKKTGNGGFKRGKAGHNHGNVDWSRSVVNNVSGTAYAKGSGYGNHLKKLNRLLPNA</sequence>
<reference evidence="5 6" key="1">
    <citation type="submission" date="2019-09" db="EMBL/GenBank/DDBJ databases">
        <authorList>
            <person name="Brejova B."/>
        </authorList>
    </citation>
    <scope>NUCLEOTIDE SEQUENCE [LARGE SCALE GENOMIC DNA]</scope>
</reference>
<dbReference type="GO" id="GO:0006412">
    <property type="term" value="P:translation"/>
    <property type="evidence" value="ECO:0007669"/>
    <property type="project" value="InterPro"/>
</dbReference>
<proteinExistence type="inferred from homology"/>
<evidence type="ECO:0008006" key="7">
    <source>
        <dbReference type="Google" id="ProtNLM"/>
    </source>
</evidence>
<dbReference type="OrthoDB" id="162638at2759"/>
<dbReference type="InterPro" id="IPR001706">
    <property type="entry name" value="Ribosomal_bL35"/>
</dbReference>
<dbReference type="GO" id="GO:0003735">
    <property type="term" value="F:structural constituent of ribosome"/>
    <property type="evidence" value="ECO:0007669"/>
    <property type="project" value="InterPro"/>
</dbReference>
<name>A0A5E8B7E4_9ASCO</name>
<dbReference type="AlphaFoldDB" id="A0A5E8B7E4"/>
<protein>
    <recommendedName>
        <fullName evidence="7">50S ribosomal protein L35</fullName>
    </recommendedName>
</protein>
<evidence type="ECO:0000256" key="3">
    <source>
        <dbReference type="ARBA" id="ARBA00023274"/>
    </source>
</evidence>
<dbReference type="GO" id="GO:0015934">
    <property type="term" value="C:large ribosomal subunit"/>
    <property type="evidence" value="ECO:0007669"/>
    <property type="project" value="TreeGrafter"/>
</dbReference>
<dbReference type="Pfam" id="PF01632">
    <property type="entry name" value="Ribosomal_L35p"/>
    <property type="match status" value="1"/>
</dbReference>
<dbReference type="PANTHER" id="PTHR33343:SF1">
    <property type="entry name" value="LARGE RIBOSOMAL SUBUNIT PROTEIN BL35M"/>
    <property type="match status" value="1"/>
</dbReference>
<comment type="similarity">
    <text evidence="1">Belongs to the bacterial ribosomal protein bL35 family.</text>
</comment>
<evidence type="ECO:0000313" key="6">
    <source>
        <dbReference type="Proteomes" id="UP000398389"/>
    </source>
</evidence>
<keyword evidence="2" id="KW-0689">Ribosomal protein</keyword>
<dbReference type="GeneID" id="43580552"/>
<accession>A0A5E8B7E4</accession>
<organism evidence="5 6">
    <name type="scientific">Magnusiomyces paraingens</name>
    <dbReference type="NCBI Taxonomy" id="2606893"/>
    <lineage>
        <taxon>Eukaryota</taxon>
        <taxon>Fungi</taxon>
        <taxon>Dikarya</taxon>
        <taxon>Ascomycota</taxon>
        <taxon>Saccharomycotina</taxon>
        <taxon>Dipodascomycetes</taxon>
        <taxon>Dipodascales</taxon>
        <taxon>Dipodascaceae</taxon>
        <taxon>Magnusiomyces</taxon>
    </lineage>
</organism>
<dbReference type="InterPro" id="IPR021137">
    <property type="entry name" value="Ribosomal_bL35-like"/>
</dbReference>
<evidence type="ECO:0000256" key="1">
    <source>
        <dbReference type="ARBA" id="ARBA00006598"/>
    </source>
</evidence>
<keyword evidence="6" id="KW-1185">Reference proteome</keyword>
<evidence type="ECO:0000256" key="2">
    <source>
        <dbReference type="ARBA" id="ARBA00022980"/>
    </source>
</evidence>
<dbReference type="SUPFAM" id="SSF143034">
    <property type="entry name" value="L35p-like"/>
    <property type="match status" value="1"/>
</dbReference>
<evidence type="ECO:0000256" key="4">
    <source>
        <dbReference type="SAM" id="MobiDB-lite"/>
    </source>
</evidence>
<dbReference type="InterPro" id="IPR037229">
    <property type="entry name" value="Ribosomal_bL35_sf"/>
</dbReference>
<evidence type="ECO:0000313" key="5">
    <source>
        <dbReference type="EMBL" id="VVT47478.1"/>
    </source>
</evidence>
<dbReference type="Gene3D" id="4.10.410.60">
    <property type="match status" value="1"/>
</dbReference>
<dbReference type="PANTHER" id="PTHR33343">
    <property type="entry name" value="54S RIBOSOMAL PROTEIN BL35M"/>
    <property type="match status" value="1"/>
</dbReference>
<keyword evidence="3" id="KW-0687">Ribonucleoprotein</keyword>
<dbReference type="RefSeq" id="XP_031852343.1">
    <property type="nucleotide sequence ID" value="XM_031996452.1"/>
</dbReference>
<dbReference type="EMBL" id="CABVLU010000001">
    <property type="protein sequence ID" value="VVT47478.1"/>
    <property type="molecule type" value="Genomic_DNA"/>
</dbReference>
<dbReference type="Proteomes" id="UP000398389">
    <property type="component" value="Unassembled WGS sequence"/>
</dbReference>
<gene>
    <name evidence="5" type="ORF">SAPINGB_P001731</name>
</gene>
<feature type="region of interest" description="Disordered" evidence="4">
    <location>
        <begin position="52"/>
        <end position="77"/>
    </location>
</feature>